<feature type="region of interest" description="Disordered" evidence="1">
    <location>
        <begin position="1"/>
        <end position="25"/>
    </location>
</feature>
<evidence type="ECO:0000313" key="3">
    <source>
        <dbReference type="EMBL" id="MCL6423360.1"/>
    </source>
</evidence>
<keyword evidence="2" id="KW-1133">Transmembrane helix</keyword>
<evidence type="ECO:0000256" key="2">
    <source>
        <dbReference type="SAM" id="Phobius"/>
    </source>
</evidence>
<sequence>MNEDDRFQSDFAPTRPERREKEPFITRRSTAGRAIRVGLSIIALLVLFRIVWSMITSGDLFDRMPGNPPVAAFALCALIVLIPNVIMLVLRIVRSGRDRRSPQDSSEDWARRKER</sequence>
<gene>
    <name evidence="3" type="ORF">Bequi_08170</name>
</gene>
<evidence type="ECO:0000313" key="4">
    <source>
        <dbReference type="Proteomes" id="UP001203761"/>
    </source>
</evidence>
<organism evidence="3 4">
    <name type="scientific">Brachybacterium equifaecis</name>
    <dbReference type="NCBI Taxonomy" id="2910770"/>
    <lineage>
        <taxon>Bacteria</taxon>
        <taxon>Bacillati</taxon>
        <taxon>Actinomycetota</taxon>
        <taxon>Actinomycetes</taxon>
        <taxon>Micrococcales</taxon>
        <taxon>Dermabacteraceae</taxon>
        <taxon>Brachybacterium</taxon>
    </lineage>
</organism>
<feature type="compositionally biased region" description="Basic and acidic residues" evidence="1">
    <location>
        <begin position="15"/>
        <end position="25"/>
    </location>
</feature>
<proteinExistence type="predicted"/>
<dbReference type="EMBL" id="JAKNCJ010000003">
    <property type="protein sequence ID" value="MCL6423360.1"/>
    <property type="molecule type" value="Genomic_DNA"/>
</dbReference>
<dbReference type="Proteomes" id="UP001203761">
    <property type="component" value="Unassembled WGS sequence"/>
</dbReference>
<keyword evidence="4" id="KW-1185">Reference proteome</keyword>
<comment type="caution">
    <text evidence="3">The sequence shown here is derived from an EMBL/GenBank/DDBJ whole genome shotgun (WGS) entry which is preliminary data.</text>
</comment>
<keyword evidence="2" id="KW-0812">Transmembrane</keyword>
<evidence type="ECO:0000256" key="1">
    <source>
        <dbReference type="SAM" id="MobiDB-lite"/>
    </source>
</evidence>
<reference evidence="3" key="1">
    <citation type="submission" date="2022-02" db="EMBL/GenBank/DDBJ databases">
        <authorList>
            <person name="Lee M."/>
            <person name="Kim S.-J."/>
            <person name="Jung M.-Y."/>
        </authorList>
    </citation>
    <scope>NUCLEOTIDE SEQUENCE</scope>
    <source>
        <strain evidence="3">JHP9</strain>
    </source>
</reference>
<feature type="transmembrane region" description="Helical" evidence="2">
    <location>
        <begin position="34"/>
        <end position="52"/>
    </location>
</feature>
<dbReference type="RefSeq" id="WP_249737445.1">
    <property type="nucleotide sequence ID" value="NZ_JAKNCJ010000003.1"/>
</dbReference>
<feature type="region of interest" description="Disordered" evidence="1">
    <location>
        <begin position="96"/>
        <end position="115"/>
    </location>
</feature>
<protein>
    <submittedName>
        <fullName evidence="3">Uncharacterized protein</fullName>
    </submittedName>
</protein>
<name>A0ABT0R0B5_9MICO</name>
<keyword evidence="2" id="KW-0472">Membrane</keyword>
<accession>A0ABT0R0B5</accession>
<feature type="transmembrane region" description="Helical" evidence="2">
    <location>
        <begin position="72"/>
        <end position="93"/>
    </location>
</feature>